<dbReference type="PANTHER" id="PTHR12280">
    <property type="entry name" value="PANTOTHENATE KINASE"/>
    <property type="match status" value="1"/>
</dbReference>
<keyword evidence="4" id="KW-1185">Reference proteome</keyword>
<dbReference type="Gene3D" id="1.25.40.10">
    <property type="entry name" value="Tetratricopeptide repeat domain"/>
    <property type="match status" value="1"/>
</dbReference>
<gene>
    <name evidence="3" type="ORF">RND71_035655</name>
</gene>
<dbReference type="GO" id="GO:0015937">
    <property type="term" value="P:coenzyme A biosynthetic process"/>
    <property type="evidence" value="ECO:0007669"/>
    <property type="project" value="InterPro"/>
</dbReference>
<comment type="caution">
    <text evidence="3">The sequence shown here is derived from an EMBL/GenBank/DDBJ whole genome shotgun (WGS) entry which is preliminary data.</text>
</comment>
<evidence type="ECO:0000313" key="4">
    <source>
        <dbReference type="Proteomes" id="UP001291623"/>
    </source>
</evidence>
<name>A0AAE1R4P2_9SOLA</name>
<protein>
    <recommendedName>
        <fullName evidence="2">Damage-control phosphatase ARMT1-like metal-binding domain-containing protein</fullName>
    </recommendedName>
</protein>
<dbReference type="InterPro" id="IPR011990">
    <property type="entry name" value="TPR-like_helical_dom_sf"/>
</dbReference>
<dbReference type="Proteomes" id="UP001291623">
    <property type="component" value="Unassembled WGS sequence"/>
</dbReference>
<dbReference type="InterPro" id="IPR036075">
    <property type="entry name" value="ARMT-1-like_metal-bd_sf"/>
</dbReference>
<dbReference type="GO" id="GO:0005634">
    <property type="term" value="C:nucleus"/>
    <property type="evidence" value="ECO:0007669"/>
    <property type="project" value="TreeGrafter"/>
</dbReference>
<feature type="domain" description="Damage-control phosphatase ARMT1-like metal-binding" evidence="2">
    <location>
        <begin position="108"/>
        <end position="259"/>
    </location>
</feature>
<proteinExistence type="predicted"/>
<reference evidence="3" key="1">
    <citation type="submission" date="2023-12" db="EMBL/GenBank/DDBJ databases">
        <title>Genome assembly of Anisodus tanguticus.</title>
        <authorList>
            <person name="Wang Y.-J."/>
        </authorList>
    </citation>
    <scope>NUCLEOTIDE SEQUENCE</scope>
    <source>
        <strain evidence="3">KB-2021</strain>
        <tissue evidence="3">Leaf</tissue>
    </source>
</reference>
<dbReference type="Pfam" id="PF01937">
    <property type="entry name" value="ARMT1-like_dom"/>
    <property type="match status" value="1"/>
</dbReference>
<dbReference type="Gene3D" id="3.40.50.10880">
    <property type="entry name" value="Uncharacterised protein PF01937, DUF89, domain 3"/>
    <property type="match status" value="1"/>
</dbReference>
<dbReference type="GO" id="GO:0005524">
    <property type="term" value="F:ATP binding"/>
    <property type="evidence" value="ECO:0007669"/>
    <property type="project" value="InterPro"/>
</dbReference>
<dbReference type="EMBL" id="JAVYJV010000019">
    <property type="protein sequence ID" value="KAK4345479.1"/>
    <property type="molecule type" value="Genomic_DNA"/>
</dbReference>
<dbReference type="FunFam" id="3.40.50.10880:FF:000004">
    <property type="entry name" value="Pantothenate kinase"/>
    <property type="match status" value="1"/>
</dbReference>
<dbReference type="SUPFAM" id="SSF111321">
    <property type="entry name" value="AF1104-like"/>
    <property type="match status" value="1"/>
</dbReference>
<accession>A0AAE1R4P2</accession>
<organism evidence="3 4">
    <name type="scientific">Anisodus tanguticus</name>
    <dbReference type="NCBI Taxonomy" id="243964"/>
    <lineage>
        <taxon>Eukaryota</taxon>
        <taxon>Viridiplantae</taxon>
        <taxon>Streptophyta</taxon>
        <taxon>Embryophyta</taxon>
        <taxon>Tracheophyta</taxon>
        <taxon>Spermatophyta</taxon>
        <taxon>Magnoliopsida</taxon>
        <taxon>eudicotyledons</taxon>
        <taxon>Gunneridae</taxon>
        <taxon>Pentapetalae</taxon>
        <taxon>asterids</taxon>
        <taxon>lamiids</taxon>
        <taxon>Solanales</taxon>
        <taxon>Solanaceae</taxon>
        <taxon>Solanoideae</taxon>
        <taxon>Hyoscyameae</taxon>
        <taxon>Anisodus</taxon>
    </lineage>
</organism>
<dbReference type="InterPro" id="IPR004567">
    <property type="entry name" value="Type_II_PanK"/>
</dbReference>
<dbReference type="GO" id="GO:0004594">
    <property type="term" value="F:pantothenate kinase activity"/>
    <property type="evidence" value="ECO:0007669"/>
    <property type="project" value="TreeGrafter"/>
</dbReference>
<dbReference type="AlphaFoldDB" id="A0AAE1R4P2"/>
<evidence type="ECO:0000256" key="1">
    <source>
        <dbReference type="ARBA" id="ARBA00001967"/>
    </source>
</evidence>
<dbReference type="PANTHER" id="PTHR12280:SF35">
    <property type="entry name" value="4'-PHOSPHOPANTETHEINE PHOSPHATASE"/>
    <property type="match status" value="1"/>
</dbReference>
<comment type="cofactor">
    <cofactor evidence="1">
        <name>Ni(2+)</name>
        <dbReference type="ChEBI" id="CHEBI:49786"/>
    </cofactor>
</comment>
<sequence length="566" mass="62829">MIDVLRQNQCVLALKFLIIMDTLIYVFEEVQQEILYRPRLKLYAEMVSCLGSNGLLEDIKCLIMTLKMESSLERDAEGFYALKRAESDDTVPDASLAELFSEDGMSFLASCQNLVPRPWVIDDLDIFITKWSKKTWKKAVIFVDNSGADVILGILPFARELLRHGAQVVLAANGLPSINDATYPELVENISKMSMGSSGVDTSNLLVANSGNDLPVIDLTTVSQELAYLASDADLVILEGMGRGIETNLYARFKFDSLKIGMGLNNTSYGTSSLVIVLSISVEMKPFCGSSKTSVTDPFQKGLKSKLHIMFGEKKRKERRDAKSGARLQTGSMALCTASKRPVHAVVAKTTEHSDSQVQSLQPDSIKVPEAYREWEVKVFDWQTQCPTLAHDDAAFSFMYKFIRLLPTVCCEADAATRYTIDERNITDDNVSTFAYQPTGCYVAAWSNNNNENTWELEHCLIDPQEKESRVRIVQVVRLEDSKLDSAFASTQALDPAQVIGVWEGKHAISSFNNAPQIISTHLAEGIFNIDSCLPFYTFGKSTSIIPVRAETLCDCTCTNASYRSS</sequence>
<evidence type="ECO:0000259" key="2">
    <source>
        <dbReference type="Pfam" id="PF01937"/>
    </source>
</evidence>
<dbReference type="GO" id="GO:0005829">
    <property type="term" value="C:cytosol"/>
    <property type="evidence" value="ECO:0007669"/>
    <property type="project" value="TreeGrafter"/>
</dbReference>
<dbReference type="InterPro" id="IPR002791">
    <property type="entry name" value="ARMT1-like_metal-bd"/>
</dbReference>
<evidence type="ECO:0000313" key="3">
    <source>
        <dbReference type="EMBL" id="KAK4345479.1"/>
    </source>
</evidence>